<keyword evidence="2" id="KW-1185">Reference proteome</keyword>
<evidence type="ECO:0000313" key="1">
    <source>
        <dbReference type="EMBL" id="QEC73160.1"/>
    </source>
</evidence>
<sequence>MATFFVNQDYIAANLCVNKDNPEMHCNGQCQLDKKLNEDNKQNQPNSSDKRVSFEATVFLFNEANPLAHLTPDTTATPQNGIPVLFTEQAYYAKPIHPPAAC</sequence>
<accession>A0A5B8VNQ9</accession>
<proteinExistence type="predicted"/>
<dbReference type="RefSeq" id="WP_146785010.1">
    <property type="nucleotide sequence ID" value="NZ_CP042434.1"/>
</dbReference>
<reference evidence="1 2" key="1">
    <citation type="journal article" date="2017" name="Int. J. Syst. Evol. Microbiol.">
        <title>Arachidicoccus ginsenosidivorans sp. nov., with ginsenoside-converting activity isolated from ginseng cultivating soil.</title>
        <authorList>
            <person name="Siddiqi M.Z."/>
            <person name="Aslam Z."/>
            <person name="Im W.T."/>
        </authorList>
    </citation>
    <scope>NUCLEOTIDE SEQUENCE [LARGE SCALE GENOMIC DNA]</scope>
    <source>
        <strain evidence="1 2">Gsoil 809</strain>
    </source>
</reference>
<gene>
    <name evidence="1" type="ORF">FSB73_17235</name>
</gene>
<name>A0A5B8VNQ9_9BACT</name>
<dbReference type="OrthoDB" id="980645at2"/>
<organism evidence="1 2">
    <name type="scientific">Arachidicoccus ginsenosidivorans</name>
    <dbReference type="NCBI Taxonomy" id="496057"/>
    <lineage>
        <taxon>Bacteria</taxon>
        <taxon>Pseudomonadati</taxon>
        <taxon>Bacteroidota</taxon>
        <taxon>Chitinophagia</taxon>
        <taxon>Chitinophagales</taxon>
        <taxon>Chitinophagaceae</taxon>
        <taxon>Arachidicoccus</taxon>
    </lineage>
</organism>
<dbReference type="AlphaFoldDB" id="A0A5B8VNQ9"/>
<evidence type="ECO:0000313" key="2">
    <source>
        <dbReference type="Proteomes" id="UP000321291"/>
    </source>
</evidence>
<dbReference type="EMBL" id="CP042434">
    <property type="protein sequence ID" value="QEC73160.1"/>
    <property type="molecule type" value="Genomic_DNA"/>
</dbReference>
<protein>
    <submittedName>
        <fullName evidence="1">Uncharacterized protein</fullName>
    </submittedName>
</protein>
<dbReference type="KEGG" id="agi:FSB73_17235"/>
<dbReference type="Proteomes" id="UP000321291">
    <property type="component" value="Chromosome"/>
</dbReference>